<dbReference type="InterPro" id="IPR021848">
    <property type="entry name" value="HODM_asu-like"/>
</dbReference>
<organism evidence="1 2">
    <name type="scientific">Methylopila turkensis</name>
    <dbReference type="NCBI Taxonomy" id="1437816"/>
    <lineage>
        <taxon>Bacteria</taxon>
        <taxon>Pseudomonadati</taxon>
        <taxon>Pseudomonadota</taxon>
        <taxon>Alphaproteobacteria</taxon>
        <taxon>Hyphomicrobiales</taxon>
        <taxon>Methylopilaceae</taxon>
        <taxon>Methylopila</taxon>
    </lineage>
</organism>
<keyword evidence="2" id="KW-1185">Reference proteome</keyword>
<dbReference type="EMBL" id="BSFL01000001">
    <property type="protein sequence ID" value="GLK78396.1"/>
    <property type="molecule type" value="Genomic_DNA"/>
</dbReference>
<evidence type="ECO:0000313" key="2">
    <source>
        <dbReference type="Proteomes" id="UP001143309"/>
    </source>
</evidence>
<accession>A0A9W6JL43</accession>
<name>A0A9W6JL43_9HYPH</name>
<evidence type="ECO:0008006" key="3">
    <source>
        <dbReference type="Google" id="ProtNLM"/>
    </source>
</evidence>
<dbReference type="Pfam" id="PF11927">
    <property type="entry name" value="HODM_asu-like"/>
    <property type="match status" value="1"/>
</dbReference>
<dbReference type="AlphaFoldDB" id="A0A9W6JL43"/>
<dbReference type="Proteomes" id="UP001143309">
    <property type="component" value="Unassembled WGS sequence"/>
</dbReference>
<reference evidence="1" key="2">
    <citation type="submission" date="2023-01" db="EMBL/GenBank/DDBJ databases">
        <authorList>
            <person name="Sun Q."/>
            <person name="Evtushenko L."/>
        </authorList>
    </citation>
    <scope>NUCLEOTIDE SEQUENCE</scope>
    <source>
        <strain evidence="1">VKM B-2748</strain>
    </source>
</reference>
<protein>
    <recommendedName>
        <fullName evidence="3">DUF3445 domain-containing protein</fullName>
    </recommendedName>
</protein>
<evidence type="ECO:0000313" key="1">
    <source>
        <dbReference type="EMBL" id="GLK78396.1"/>
    </source>
</evidence>
<reference evidence="1" key="1">
    <citation type="journal article" date="2014" name="Int. J. Syst. Evol. Microbiol.">
        <title>Complete genome sequence of Corynebacterium casei LMG S-19264T (=DSM 44701T), isolated from a smear-ripened cheese.</title>
        <authorList>
            <consortium name="US DOE Joint Genome Institute (JGI-PGF)"/>
            <person name="Walter F."/>
            <person name="Albersmeier A."/>
            <person name="Kalinowski J."/>
            <person name="Ruckert C."/>
        </authorList>
    </citation>
    <scope>NUCLEOTIDE SEQUENCE</scope>
    <source>
        <strain evidence="1">VKM B-2748</strain>
    </source>
</reference>
<gene>
    <name evidence="1" type="ORF">GCM10008174_01370</name>
</gene>
<proteinExistence type="predicted"/>
<comment type="caution">
    <text evidence="1">The sequence shown here is derived from an EMBL/GenBank/DDBJ whole genome shotgun (WGS) entry which is preliminary data.</text>
</comment>
<sequence>MFLAQSFERRSGPMTIQFKQETFRDDFTFSNSPEAIRRFPFPFDRDEYMYAVNIEQHMPGPAKSAFEFPIDIDEHYVAEMQDRALVLKEDPLRCQSLPHMITAEWDLLELLMESMAKNYPEHFTLTKDGDRWRWVNRPLGIDQSFTFGDVSTLPYPPMEYVTRQCQGDFCLLDQRLDNLWMDSGIVTTQADWSLDFDIGMNFMEWHAPVPLAHDLGVFERALKFLLNLQQGRPVRRLNWTMTINPRLDTSPENYHKWGKDRTTVTPENVGDKVHLRVELQALWRLPRSNAIVFSIRAYMIKMEELVTVPKWGRRLHRVLRGLKPELVEYKGLSRYHGMTVDWLSRHDDGAPTSPGFFPD</sequence>